<name>A0A0M1P706_9BACL</name>
<sequence length="180" mass="20825">MIYVVRHGQTDLNKEKRLQGRQGMPLNEEGIKQAEILREELKEIKFDCVFSSPQERAIQTAEIVSGLKAIPDVRLDVFDLGEADRLRREEVMMRGPVPDPSIYKGVENIKDFIKRVFHFMSELEGRYHKEQINILISGHRCTTGCMGAYFLGEPQDGDLLKFSSNNGKYKVYEFEKRQII</sequence>
<dbReference type="Pfam" id="PF00300">
    <property type="entry name" value="His_Phos_1"/>
    <property type="match status" value="1"/>
</dbReference>
<dbReference type="InterPro" id="IPR051695">
    <property type="entry name" value="Phosphoglycerate_Mutase"/>
</dbReference>
<dbReference type="GO" id="GO:0005829">
    <property type="term" value="C:cytosol"/>
    <property type="evidence" value="ECO:0007669"/>
    <property type="project" value="TreeGrafter"/>
</dbReference>
<dbReference type="PROSITE" id="PS00175">
    <property type="entry name" value="PG_MUTASE"/>
    <property type="match status" value="1"/>
</dbReference>
<keyword evidence="4" id="KW-1185">Reference proteome</keyword>
<dbReference type="SMART" id="SM00855">
    <property type="entry name" value="PGAM"/>
    <property type="match status" value="1"/>
</dbReference>
<dbReference type="Proteomes" id="UP000036932">
    <property type="component" value="Unassembled WGS sequence"/>
</dbReference>
<proteinExistence type="predicted"/>
<dbReference type="OrthoDB" id="9782128at2"/>
<evidence type="ECO:0000256" key="1">
    <source>
        <dbReference type="ARBA" id="ARBA00022801"/>
    </source>
</evidence>
<dbReference type="PANTHER" id="PTHR46517:SF1">
    <property type="entry name" value="FRUCTOSE-2,6-BISPHOSPHATASE TIGAR"/>
    <property type="match status" value="1"/>
</dbReference>
<dbReference type="PIRSF" id="PIRSF000709">
    <property type="entry name" value="6PFK_2-Ptase"/>
    <property type="match status" value="1"/>
</dbReference>
<dbReference type="SUPFAM" id="SSF53254">
    <property type="entry name" value="Phosphoglycerate mutase-like"/>
    <property type="match status" value="1"/>
</dbReference>
<reference evidence="4" key="1">
    <citation type="submission" date="2015-08" db="EMBL/GenBank/DDBJ databases">
        <title>Genome sequencing project for genomic taxonomy and phylogenomics of Bacillus-like bacteria.</title>
        <authorList>
            <person name="Liu B."/>
            <person name="Wang J."/>
            <person name="Zhu Y."/>
            <person name="Liu G."/>
            <person name="Chen Q."/>
            <person name="Chen Z."/>
            <person name="Lan J."/>
            <person name="Che J."/>
            <person name="Ge C."/>
            <person name="Shi H."/>
            <person name="Pan Z."/>
            <person name="Liu X."/>
        </authorList>
    </citation>
    <scope>NUCLEOTIDE SEQUENCE [LARGE SCALE GENOMIC DNA]</scope>
    <source>
        <strain evidence="4">FJAT-22460</strain>
    </source>
</reference>
<feature type="binding site" evidence="2">
    <location>
        <position position="56"/>
    </location>
    <ligand>
        <name>substrate</name>
    </ligand>
</feature>
<dbReference type="EMBL" id="LIUT01000001">
    <property type="protein sequence ID" value="KOR90263.1"/>
    <property type="molecule type" value="Genomic_DNA"/>
</dbReference>
<evidence type="ECO:0000313" key="3">
    <source>
        <dbReference type="EMBL" id="KOR90263.1"/>
    </source>
</evidence>
<dbReference type="RefSeq" id="WP_054403207.1">
    <property type="nucleotide sequence ID" value="NZ_LIUT01000001.1"/>
</dbReference>
<comment type="caution">
    <text evidence="3">The sequence shown here is derived from an EMBL/GenBank/DDBJ whole genome shotgun (WGS) entry which is preliminary data.</text>
</comment>
<keyword evidence="1" id="KW-0378">Hydrolase</keyword>
<dbReference type="Gene3D" id="3.40.50.1240">
    <property type="entry name" value="Phosphoglycerate mutase-like"/>
    <property type="match status" value="1"/>
</dbReference>
<protein>
    <submittedName>
        <fullName evidence="3">Phosphoglycerate mutase</fullName>
    </submittedName>
</protein>
<dbReference type="PANTHER" id="PTHR46517">
    <property type="entry name" value="FRUCTOSE-2,6-BISPHOSPHATASE TIGAR"/>
    <property type="match status" value="1"/>
</dbReference>
<evidence type="ECO:0000313" key="4">
    <source>
        <dbReference type="Proteomes" id="UP000036932"/>
    </source>
</evidence>
<dbReference type="InterPro" id="IPR001345">
    <property type="entry name" value="PG/BPGM_mutase_AS"/>
</dbReference>
<feature type="binding site" evidence="2">
    <location>
        <begin position="6"/>
        <end position="13"/>
    </location>
    <ligand>
        <name>substrate</name>
    </ligand>
</feature>
<organism evidence="3 4">
    <name type="scientific">Paenibacillus solani</name>
    <dbReference type="NCBI Taxonomy" id="1705565"/>
    <lineage>
        <taxon>Bacteria</taxon>
        <taxon>Bacillati</taxon>
        <taxon>Bacillota</taxon>
        <taxon>Bacilli</taxon>
        <taxon>Bacillales</taxon>
        <taxon>Paenibacillaceae</taxon>
        <taxon>Paenibacillus</taxon>
    </lineage>
</organism>
<dbReference type="PATRIC" id="fig|1705565.3.peg.4996"/>
<dbReference type="GO" id="GO:0004331">
    <property type="term" value="F:fructose-2,6-bisphosphate 2-phosphatase activity"/>
    <property type="evidence" value="ECO:0007669"/>
    <property type="project" value="TreeGrafter"/>
</dbReference>
<dbReference type="InterPro" id="IPR013078">
    <property type="entry name" value="His_Pase_superF_clade-1"/>
</dbReference>
<dbReference type="AlphaFoldDB" id="A0A0M1P706"/>
<dbReference type="CDD" id="cd07067">
    <property type="entry name" value="HP_PGM_like"/>
    <property type="match status" value="1"/>
</dbReference>
<evidence type="ECO:0000256" key="2">
    <source>
        <dbReference type="PIRSR" id="PIRSR613078-2"/>
    </source>
</evidence>
<dbReference type="GO" id="GO:0043456">
    <property type="term" value="P:regulation of pentose-phosphate shunt"/>
    <property type="evidence" value="ECO:0007669"/>
    <property type="project" value="TreeGrafter"/>
</dbReference>
<gene>
    <name evidence="3" type="ORF">AM231_14740</name>
</gene>
<dbReference type="InterPro" id="IPR029033">
    <property type="entry name" value="His_PPase_superfam"/>
</dbReference>
<accession>A0A0M1P706</accession>
<dbReference type="GO" id="GO:0045820">
    <property type="term" value="P:negative regulation of glycolytic process"/>
    <property type="evidence" value="ECO:0007669"/>
    <property type="project" value="TreeGrafter"/>
</dbReference>